<evidence type="ECO:0000256" key="6">
    <source>
        <dbReference type="SAM" id="Phobius"/>
    </source>
</evidence>
<evidence type="ECO:0000313" key="8">
    <source>
        <dbReference type="Proteomes" id="UP000076738"/>
    </source>
</evidence>
<dbReference type="AlphaFoldDB" id="A0A167K5D9"/>
<sequence>MSGQTLNLTVPSADPSITYNPASVWGTNTAPGAIGGAARFDDNFASAFILYTFSQPATGLEYWGYQRSDHGLASICFDCPGTFTGGDRVDYLNTSTNGTENPRLLYSTYNLTYAIHNLTIANLFDSRITPSTTTGAYGEMNIDRFVLVSPATPPTSSATDSGTPTSTPGAAPTSGVGDTGTSSSSSNAGAIAGGVVGGVAGLLIILALLWFFFWRKRRQTGTQQDMNGGEHPFEPKDGSFVQANPVMPFILGPPPQGQEQTVQPAMYSMQSAQSMQSSPTMHPVETTPMMMPIADVGYASGPSVSSGPSEYGGGPRPMPARSATATTSATTDTVRPVKGARQMSADPVVRASEAATSPSVYPPSSDYSGPTSFAQTMSPRREQDAGFLQGDELEEEPETLPPDYHAATGNPRQPNA</sequence>
<comment type="subcellular location">
    <subcellularLocation>
        <location evidence="1">Membrane</location>
        <topology evidence="1">Single-pass membrane protein</topology>
    </subcellularLocation>
</comment>
<keyword evidence="2 6" id="KW-0812">Transmembrane</keyword>
<dbReference type="Gene3D" id="1.20.5.510">
    <property type="entry name" value="Single helix bin"/>
    <property type="match status" value="1"/>
</dbReference>
<protein>
    <recommendedName>
        <fullName evidence="9">Mid2 domain-containing protein</fullName>
    </recommendedName>
</protein>
<evidence type="ECO:0008006" key="9">
    <source>
        <dbReference type="Google" id="ProtNLM"/>
    </source>
</evidence>
<dbReference type="OrthoDB" id="3359616at2759"/>
<evidence type="ECO:0000313" key="7">
    <source>
        <dbReference type="EMBL" id="KZO94276.1"/>
    </source>
</evidence>
<feature type="compositionally biased region" description="Low complexity" evidence="5">
    <location>
        <begin position="357"/>
        <end position="370"/>
    </location>
</feature>
<name>A0A167K5D9_CALVF</name>
<feature type="compositionally biased region" description="Low complexity" evidence="5">
    <location>
        <begin position="319"/>
        <end position="337"/>
    </location>
</feature>
<feature type="region of interest" description="Disordered" evidence="5">
    <location>
        <begin position="300"/>
        <end position="416"/>
    </location>
</feature>
<feature type="transmembrane region" description="Helical" evidence="6">
    <location>
        <begin position="191"/>
        <end position="214"/>
    </location>
</feature>
<dbReference type="STRING" id="1330018.A0A167K5D9"/>
<dbReference type="EMBL" id="KV417296">
    <property type="protein sequence ID" value="KZO94276.1"/>
    <property type="molecule type" value="Genomic_DNA"/>
</dbReference>
<dbReference type="GO" id="GO:0016020">
    <property type="term" value="C:membrane"/>
    <property type="evidence" value="ECO:0007669"/>
    <property type="project" value="UniProtKB-SubCell"/>
</dbReference>
<feature type="compositionally biased region" description="Low complexity" evidence="5">
    <location>
        <begin position="161"/>
        <end position="186"/>
    </location>
</feature>
<evidence type="ECO:0000256" key="2">
    <source>
        <dbReference type="ARBA" id="ARBA00022692"/>
    </source>
</evidence>
<evidence type="ECO:0000256" key="3">
    <source>
        <dbReference type="ARBA" id="ARBA00022989"/>
    </source>
</evidence>
<keyword evidence="8" id="KW-1185">Reference proteome</keyword>
<dbReference type="PANTHER" id="PTHR15549:SF26">
    <property type="entry name" value="AXIAL BUDDING PATTERN PROTEIN 2-RELATED"/>
    <property type="match status" value="1"/>
</dbReference>
<gene>
    <name evidence="7" type="ORF">CALVIDRAFT_565923</name>
</gene>
<evidence type="ECO:0000256" key="1">
    <source>
        <dbReference type="ARBA" id="ARBA00004167"/>
    </source>
</evidence>
<keyword evidence="3 6" id="KW-1133">Transmembrane helix</keyword>
<dbReference type="GO" id="GO:0071944">
    <property type="term" value="C:cell periphery"/>
    <property type="evidence" value="ECO:0007669"/>
    <property type="project" value="UniProtKB-ARBA"/>
</dbReference>
<evidence type="ECO:0000256" key="5">
    <source>
        <dbReference type="SAM" id="MobiDB-lite"/>
    </source>
</evidence>
<keyword evidence="4 6" id="KW-0472">Membrane</keyword>
<dbReference type="Proteomes" id="UP000076738">
    <property type="component" value="Unassembled WGS sequence"/>
</dbReference>
<proteinExistence type="predicted"/>
<accession>A0A167K5D9</accession>
<feature type="region of interest" description="Disordered" evidence="5">
    <location>
        <begin position="151"/>
        <end position="186"/>
    </location>
</feature>
<organism evidence="7 8">
    <name type="scientific">Calocera viscosa (strain TUFC12733)</name>
    <dbReference type="NCBI Taxonomy" id="1330018"/>
    <lineage>
        <taxon>Eukaryota</taxon>
        <taxon>Fungi</taxon>
        <taxon>Dikarya</taxon>
        <taxon>Basidiomycota</taxon>
        <taxon>Agaricomycotina</taxon>
        <taxon>Dacrymycetes</taxon>
        <taxon>Dacrymycetales</taxon>
        <taxon>Dacrymycetaceae</taxon>
        <taxon>Calocera</taxon>
    </lineage>
</organism>
<reference evidence="7 8" key="1">
    <citation type="journal article" date="2016" name="Mol. Biol. Evol.">
        <title>Comparative Genomics of Early-Diverging Mushroom-Forming Fungi Provides Insights into the Origins of Lignocellulose Decay Capabilities.</title>
        <authorList>
            <person name="Nagy L.G."/>
            <person name="Riley R."/>
            <person name="Tritt A."/>
            <person name="Adam C."/>
            <person name="Daum C."/>
            <person name="Floudas D."/>
            <person name="Sun H."/>
            <person name="Yadav J.S."/>
            <person name="Pangilinan J."/>
            <person name="Larsson K.H."/>
            <person name="Matsuura K."/>
            <person name="Barry K."/>
            <person name="Labutti K."/>
            <person name="Kuo R."/>
            <person name="Ohm R.A."/>
            <person name="Bhattacharya S.S."/>
            <person name="Shirouzu T."/>
            <person name="Yoshinaga Y."/>
            <person name="Martin F.M."/>
            <person name="Grigoriev I.V."/>
            <person name="Hibbett D.S."/>
        </authorList>
    </citation>
    <scope>NUCLEOTIDE SEQUENCE [LARGE SCALE GENOMIC DNA]</scope>
    <source>
        <strain evidence="7 8">TUFC12733</strain>
    </source>
</reference>
<evidence type="ECO:0000256" key="4">
    <source>
        <dbReference type="ARBA" id="ARBA00023136"/>
    </source>
</evidence>
<dbReference type="PANTHER" id="PTHR15549">
    <property type="entry name" value="PAIRED IMMUNOGLOBULIN-LIKE TYPE 2 RECEPTOR"/>
    <property type="match status" value="1"/>
</dbReference>
<dbReference type="InterPro" id="IPR051694">
    <property type="entry name" value="Immunoregulatory_rcpt-like"/>
</dbReference>